<dbReference type="RefSeq" id="WP_079667487.1">
    <property type="nucleotide sequence ID" value="NZ_FUYZ01000008.1"/>
</dbReference>
<evidence type="ECO:0000259" key="2">
    <source>
        <dbReference type="PROSITE" id="PS50206"/>
    </source>
</evidence>
<dbReference type="Gene3D" id="3.40.250.10">
    <property type="entry name" value="Rhodanese-like domain"/>
    <property type="match status" value="1"/>
</dbReference>
<dbReference type="SMART" id="SM00450">
    <property type="entry name" value="RHOD"/>
    <property type="match status" value="1"/>
</dbReference>
<dbReference type="CDD" id="cd00158">
    <property type="entry name" value="RHOD"/>
    <property type="match status" value="1"/>
</dbReference>
<keyword evidence="3" id="KW-0808">Transferase</keyword>
<dbReference type="OrthoDB" id="1450994at2"/>
<feature type="domain" description="Rhodanese" evidence="2">
    <location>
        <begin position="38"/>
        <end position="125"/>
    </location>
</feature>
<proteinExistence type="predicted"/>
<dbReference type="PANTHER" id="PTHR43031:SF1">
    <property type="entry name" value="PYRIDINE NUCLEOTIDE-DISULPHIDE OXIDOREDUCTASE"/>
    <property type="match status" value="1"/>
</dbReference>
<dbReference type="STRING" id="619805.SAMN05660477_02277"/>
<dbReference type="EMBL" id="FUYZ01000008">
    <property type="protein sequence ID" value="SKB99649.1"/>
    <property type="molecule type" value="Genomic_DNA"/>
</dbReference>
<dbReference type="Pfam" id="PF00581">
    <property type="entry name" value="Rhodanese"/>
    <property type="match status" value="1"/>
</dbReference>
<dbReference type="AlphaFoldDB" id="A0A1T5FU01"/>
<dbReference type="InterPro" id="IPR001763">
    <property type="entry name" value="Rhodanese-like_dom"/>
</dbReference>
<feature type="chain" id="PRO_5012188453" evidence="1">
    <location>
        <begin position="25"/>
        <end position="126"/>
    </location>
</feature>
<dbReference type="GO" id="GO:0016740">
    <property type="term" value="F:transferase activity"/>
    <property type="evidence" value="ECO:0007669"/>
    <property type="project" value="UniProtKB-KW"/>
</dbReference>
<dbReference type="InterPro" id="IPR050229">
    <property type="entry name" value="GlpE_sulfurtransferase"/>
</dbReference>
<keyword evidence="1" id="KW-0732">Signal</keyword>
<evidence type="ECO:0000313" key="3">
    <source>
        <dbReference type="EMBL" id="SKB99649.1"/>
    </source>
</evidence>
<evidence type="ECO:0000256" key="1">
    <source>
        <dbReference type="SAM" id="SignalP"/>
    </source>
</evidence>
<dbReference type="PROSITE" id="PS50206">
    <property type="entry name" value="RHODANESE_3"/>
    <property type="match status" value="1"/>
</dbReference>
<dbReference type="InterPro" id="IPR036873">
    <property type="entry name" value="Rhodanese-like_dom_sf"/>
</dbReference>
<keyword evidence="4" id="KW-1185">Reference proteome</keyword>
<feature type="signal peptide" evidence="1">
    <location>
        <begin position="1"/>
        <end position="24"/>
    </location>
</feature>
<dbReference type="Proteomes" id="UP000191112">
    <property type="component" value="Unassembled WGS sequence"/>
</dbReference>
<dbReference type="SUPFAM" id="SSF52821">
    <property type="entry name" value="Rhodanese/Cell cycle control phosphatase"/>
    <property type="match status" value="1"/>
</dbReference>
<dbReference type="PROSITE" id="PS51257">
    <property type="entry name" value="PROKAR_LIPOPROTEIN"/>
    <property type="match status" value="1"/>
</dbReference>
<reference evidence="3 4" key="1">
    <citation type="submission" date="2017-02" db="EMBL/GenBank/DDBJ databases">
        <authorList>
            <person name="Peterson S.W."/>
        </authorList>
    </citation>
    <scope>NUCLEOTIDE SEQUENCE [LARGE SCALE GENOMIC DNA]</scope>
    <source>
        <strain evidence="3 4">DSM 22323</strain>
    </source>
</reference>
<evidence type="ECO:0000313" key="4">
    <source>
        <dbReference type="Proteomes" id="UP000191112"/>
    </source>
</evidence>
<name>A0A1T5FU01_9FLAO</name>
<organism evidence="3 4">
    <name type="scientific">Soonwooa buanensis</name>
    <dbReference type="NCBI Taxonomy" id="619805"/>
    <lineage>
        <taxon>Bacteria</taxon>
        <taxon>Pseudomonadati</taxon>
        <taxon>Bacteroidota</taxon>
        <taxon>Flavobacteriia</taxon>
        <taxon>Flavobacteriales</taxon>
        <taxon>Weeksellaceae</taxon>
        <taxon>Chryseobacterium group</taxon>
        <taxon>Soonwooa</taxon>
    </lineage>
</organism>
<sequence>MKKYMMMSMLVGLSLTSCQTVSNANVSDQKVDMRSLVNDPQTTLIDVRIPEQYAEGTADNAVNIPLKDLESQVEDLKSKDKIVVFCNTGKQAASAKELLTKHGIKNVYSGTSWKNVKAIQEESKSK</sequence>
<dbReference type="PANTHER" id="PTHR43031">
    <property type="entry name" value="FAD-DEPENDENT OXIDOREDUCTASE"/>
    <property type="match status" value="1"/>
</dbReference>
<protein>
    <submittedName>
        <fullName evidence="3">Rhodanese-related sulfurtransferase</fullName>
    </submittedName>
</protein>
<gene>
    <name evidence="3" type="ORF">SAMN05660477_02277</name>
</gene>
<accession>A0A1T5FU01</accession>